<dbReference type="RefSeq" id="WP_166518467.1">
    <property type="nucleotide sequence ID" value="NZ_JAAABJ010000171.1"/>
</dbReference>
<dbReference type="EMBL" id="JAAABJ010000171">
    <property type="protein sequence ID" value="NAW50091.1"/>
    <property type="molecule type" value="Genomic_DNA"/>
</dbReference>
<dbReference type="GO" id="GO:0006310">
    <property type="term" value="P:DNA recombination"/>
    <property type="evidence" value="ECO:0007669"/>
    <property type="project" value="UniProtKB-KW"/>
</dbReference>
<reference evidence="7 8" key="1">
    <citation type="submission" date="2019-11" db="EMBL/GenBank/DDBJ databases">
        <title>Characterization of Elizabethkingia argenteiflava sp. nov., isolated from inner surface of Soybean Pods.</title>
        <authorList>
            <person name="Mo S."/>
        </authorList>
    </citation>
    <scope>NUCLEOTIDE SEQUENCE [LARGE SCALE GENOMIC DNA]</scope>
    <source>
        <strain evidence="7 8">YB22</strain>
    </source>
</reference>
<keyword evidence="3" id="KW-0233">DNA recombination</keyword>
<dbReference type="InterPro" id="IPR002104">
    <property type="entry name" value="Integrase_catalytic"/>
</dbReference>
<dbReference type="Pfam" id="PF00589">
    <property type="entry name" value="Phage_integrase"/>
    <property type="match status" value="1"/>
</dbReference>
<dbReference type="GO" id="GO:0015074">
    <property type="term" value="P:DNA integration"/>
    <property type="evidence" value="ECO:0007669"/>
    <property type="project" value="UniProtKB-KW"/>
</dbReference>
<evidence type="ECO:0000256" key="4">
    <source>
        <dbReference type="PROSITE-ProRule" id="PRU01248"/>
    </source>
</evidence>
<name>A0A845PSS4_9FLAO</name>
<evidence type="ECO:0000256" key="3">
    <source>
        <dbReference type="ARBA" id="ARBA00023172"/>
    </source>
</evidence>
<accession>A0A845PSS4</accession>
<feature type="domain" description="Core-binding (CB)" evidence="6">
    <location>
        <begin position="1"/>
        <end position="76"/>
    </location>
</feature>
<evidence type="ECO:0000259" key="6">
    <source>
        <dbReference type="PROSITE" id="PS51900"/>
    </source>
</evidence>
<dbReference type="InterPro" id="IPR013762">
    <property type="entry name" value="Integrase-like_cat_sf"/>
</dbReference>
<sequence length="298" mass="35295">MITLRSYLEKKYSKSTLNSNLYNIRRFTDYCGNRSEKANYKDVLQYIEHLRKNHDLHPKTLRHCLYAVKIYFNYLLEIGKRKDHPCSELFLKDKVSKQIQVDNLYSEETLENYFETYHIRKKSYLQNRNKIMISLLIYQALTVNEVSALQTGDINLDRGEIYIKGREELTAKSPQSRTLPLQAKQILLFYHYLKKDRAKLLKYNQRNPNEESFILGQYGEKINPHGISKMINETRKGNEQIKPMKIRQSVIANLLKKENDTRIVQVFAGHKRASTTQQYKQTDLEILQNAVNLYHPLK</sequence>
<dbReference type="InterPro" id="IPR004107">
    <property type="entry name" value="Integrase_SAM-like_N"/>
</dbReference>
<dbReference type="InterPro" id="IPR044068">
    <property type="entry name" value="CB"/>
</dbReference>
<dbReference type="InterPro" id="IPR010998">
    <property type="entry name" value="Integrase_recombinase_N"/>
</dbReference>
<feature type="domain" description="Tyr recombinase" evidence="5">
    <location>
        <begin position="99"/>
        <end position="292"/>
    </location>
</feature>
<organism evidence="7 8">
    <name type="scientific">Elizabethkingia argenteiflava</name>
    <dbReference type="NCBI Taxonomy" id="2681556"/>
    <lineage>
        <taxon>Bacteria</taxon>
        <taxon>Pseudomonadati</taxon>
        <taxon>Bacteroidota</taxon>
        <taxon>Flavobacteriia</taxon>
        <taxon>Flavobacteriales</taxon>
        <taxon>Weeksellaceae</taxon>
        <taxon>Elizabethkingia</taxon>
    </lineage>
</organism>
<evidence type="ECO:0000256" key="2">
    <source>
        <dbReference type="ARBA" id="ARBA00023125"/>
    </source>
</evidence>
<dbReference type="Proteomes" id="UP000553459">
    <property type="component" value="Unassembled WGS sequence"/>
</dbReference>
<comment type="caution">
    <text evidence="7">The sequence shown here is derived from an EMBL/GenBank/DDBJ whole genome shotgun (WGS) entry which is preliminary data.</text>
</comment>
<dbReference type="InterPro" id="IPR050090">
    <property type="entry name" value="Tyrosine_recombinase_XerCD"/>
</dbReference>
<dbReference type="CDD" id="cd00397">
    <property type="entry name" value="DNA_BRE_C"/>
    <property type="match status" value="1"/>
</dbReference>
<keyword evidence="8" id="KW-1185">Reference proteome</keyword>
<dbReference type="SUPFAM" id="SSF56349">
    <property type="entry name" value="DNA breaking-rejoining enzymes"/>
    <property type="match status" value="1"/>
</dbReference>
<dbReference type="InterPro" id="IPR011010">
    <property type="entry name" value="DNA_brk_join_enz"/>
</dbReference>
<keyword evidence="2 4" id="KW-0238">DNA-binding</keyword>
<evidence type="ECO:0000259" key="5">
    <source>
        <dbReference type="PROSITE" id="PS51898"/>
    </source>
</evidence>
<dbReference type="Pfam" id="PF13495">
    <property type="entry name" value="Phage_int_SAM_4"/>
    <property type="match status" value="1"/>
</dbReference>
<dbReference type="PROSITE" id="PS51898">
    <property type="entry name" value="TYR_RECOMBINASE"/>
    <property type="match status" value="1"/>
</dbReference>
<proteinExistence type="predicted"/>
<evidence type="ECO:0000313" key="8">
    <source>
        <dbReference type="Proteomes" id="UP000553459"/>
    </source>
</evidence>
<dbReference type="PANTHER" id="PTHR30349">
    <property type="entry name" value="PHAGE INTEGRASE-RELATED"/>
    <property type="match status" value="1"/>
</dbReference>
<protein>
    <submittedName>
        <fullName evidence="7">Tyrosine-type recombinase/integrase</fullName>
    </submittedName>
</protein>
<evidence type="ECO:0000313" key="7">
    <source>
        <dbReference type="EMBL" id="NAW50091.1"/>
    </source>
</evidence>
<evidence type="ECO:0000256" key="1">
    <source>
        <dbReference type="ARBA" id="ARBA00022908"/>
    </source>
</evidence>
<dbReference type="Gene3D" id="1.10.150.130">
    <property type="match status" value="1"/>
</dbReference>
<dbReference type="Gene3D" id="1.10.443.10">
    <property type="entry name" value="Intergrase catalytic core"/>
    <property type="match status" value="1"/>
</dbReference>
<dbReference type="PROSITE" id="PS51900">
    <property type="entry name" value="CB"/>
    <property type="match status" value="1"/>
</dbReference>
<dbReference type="AlphaFoldDB" id="A0A845PSS4"/>
<keyword evidence="1" id="KW-0229">DNA integration</keyword>
<dbReference type="GO" id="GO:0003677">
    <property type="term" value="F:DNA binding"/>
    <property type="evidence" value="ECO:0007669"/>
    <property type="project" value="UniProtKB-UniRule"/>
</dbReference>
<gene>
    <name evidence="7" type="ORF">GNY06_01345</name>
</gene>